<dbReference type="PATRIC" id="fig|1150625.3.peg.3520"/>
<evidence type="ECO:0000313" key="8">
    <source>
        <dbReference type="Proteomes" id="UP000074108"/>
    </source>
</evidence>
<keyword evidence="3 6" id="KW-0812">Transmembrane</keyword>
<dbReference type="STRING" id="1150625.Q75_16750"/>
<evidence type="ECO:0000256" key="1">
    <source>
        <dbReference type="ARBA" id="ARBA00004141"/>
    </source>
</evidence>
<feature type="transmembrane region" description="Helical" evidence="6">
    <location>
        <begin position="67"/>
        <end position="88"/>
    </location>
</feature>
<dbReference type="GO" id="GO:0005886">
    <property type="term" value="C:plasma membrane"/>
    <property type="evidence" value="ECO:0007669"/>
    <property type="project" value="TreeGrafter"/>
</dbReference>
<dbReference type="Pfam" id="PF04241">
    <property type="entry name" value="DUF423"/>
    <property type="match status" value="1"/>
</dbReference>
<proteinExistence type="inferred from homology"/>
<protein>
    <submittedName>
        <fullName evidence="7">Membrane protein</fullName>
    </submittedName>
</protein>
<dbReference type="InterPro" id="IPR006696">
    <property type="entry name" value="DUF423"/>
</dbReference>
<evidence type="ECO:0000313" key="7">
    <source>
        <dbReference type="EMBL" id="KUP03973.1"/>
    </source>
</evidence>
<evidence type="ECO:0000256" key="2">
    <source>
        <dbReference type="ARBA" id="ARBA00009694"/>
    </source>
</evidence>
<reference evidence="7 8" key="1">
    <citation type="journal article" date="2016" name="Front. Microbiol.">
        <title>Microevolution Analysis of Bacillus coahuilensis Unveils Differences in Phosphorus Acquisition Strategies and Their Regulation.</title>
        <authorList>
            <person name="Gomez-Lunar Z."/>
            <person name="Hernandez-Gonzalez I."/>
            <person name="Rodriguez-Torres M.D."/>
            <person name="Souza V."/>
            <person name="Olmedo-Alvarez G."/>
        </authorList>
    </citation>
    <scope>NUCLEOTIDE SEQUENCE [LARGE SCALE GENOMIC DNA]</scope>
    <source>
        <strain evidence="8">p1.1.43</strain>
    </source>
</reference>
<organism evidence="7 8">
    <name type="scientific">Bacillus coahuilensis p1.1.43</name>
    <dbReference type="NCBI Taxonomy" id="1150625"/>
    <lineage>
        <taxon>Bacteria</taxon>
        <taxon>Bacillati</taxon>
        <taxon>Bacillota</taxon>
        <taxon>Bacilli</taxon>
        <taxon>Bacillales</taxon>
        <taxon>Bacillaceae</taxon>
        <taxon>Bacillus</taxon>
    </lineage>
</organism>
<feature type="transmembrane region" description="Helical" evidence="6">
    <location>
        <begin position="94"/>
        <end position="120"/>
    </location>
</feature>
<comment type="caution">
    <text evidence="7">The sequence shown here is derived from an EMBL/GenBank/DDBJ whole genome shotgun (WGS) entry which is preliminary data.</text>
</comment>
<dbReference type="PANTHER" id="PTHR43461:SF1">
    <property type="entry name" value="TRANSMEMBRANE PROTEIN 256"/>
    <property type="match status" value="1"/>
</dbReference>
<evidence type="ECO:0000256" key="6">
    <source>
        <dbReference type="SAM" id="Phobius"/>
    </source>
</evidence>
<keyword evidence="4 6" id="KW-1133">Transmembrane helix</keyword>
<gene>
    <name evidence="7" type="ORF">Q75_16750</name>
</gene>
<keyword evidence="5 6" id="KW-0472">Membrane</keyword>
<accession>A0A147K3V9</accession>
<sequence length="123" mass="13068">MKVFILLGAINAFLSVAFGAFGAHALEGKLEAKYIETWQTAVQYQMFHAGGLFVVGLLGLHVTGSSLLNWAGWLLVAGILFFSGSLYILSLTKISVLGAITPIGGVLFLAGWVLIGIASLKWL</sequence>
<dbReference type="PANTHER" id="PTHR43461">
    <property type="entry name" value="TRANSMEMBRANE PROTEIN 256"/>
    <property type="match status" value="1"/>
</dbReference>
<dbReference type="Proteomes" id="UP000074108">
    <property type="component" value="Unassembled WGS sequence"/>
</dbReference>
<dbReference type="EMBL" id="LDYG01000057">
    <property type="protein sequence ID" value="KUP03973.1"/>
    <property type="molecule type" value="Genomic_DNA"/>
</dbReference>
<name>A0A147K3V9_9BACI</name>
<feature type="transmembrane region" description="Helical" evidence="6">
    <location>
        <begin position="41"/>
        <end position="60"/>
    </location>
</feature>
<keyword evidence="8" id="KW-1185">Reference proteome</keyword>
<evidence type="ECO:0000256" key="3">
    <source>
        <dbReference type="ARBA" id="ARBA00022692"/>
    </source>
</evidence>
<dbReference type="OrthoDB" id="9802121at2"/>
<comment type="similarity">
    <text evidence="2">Belongs to the UPF0382 family.</text>
</comment>
<dbReference type="AlphaFoldDB" id="A0A147K3V9"/>
<comment type="subcellular location">
    <subcellularLocation>
        <location evidence="1">Membrane</location>
        <topology evidence="1">Multi-pass membrane protein</topology>
    </subcellularLocation>
</comment>
<dbReference type="RefSeq" id="WP_059352052.1">
    <property type="nucleotide sequence ID" value="NZ_LDYG01000057.1"/>
</dbReference>
<evidence type="ECO:0000256" key="4">
    <source>
        <dbReference type="ARBA" id="ARBA00022989"/>
    </source>
</evidence>
<evidence type="ECO:0000256" key="5">
    <source>
        <dbReference type="ARBA" id="ARBA00023136"/>
    </source>
</evidence>